<reference evidence="1" key="1">
    <citation type="submission" date="2018-06" db="EMBL/GenBank/DDBJ databases">
        <authorList>
            <person name="Zhirakovskaya E."/>
        </authorList>
    </citation>
    <scope>NUCLEOTIDE SEQUENCE</scope>
</reference>
<dbReference type="EMBL" id="UOFJ01000426">
    <property type="protein sequence ID" value="VAW69439.1"/>
    <property type="molecule type" value="Genomic_DNA"/>
</dbReference>
<proteinExistence type="predicted"/>
<evidence type="ECO:0000313" key="1">
    <source>
        <dbReference type="EMBL" id="VAW69439.1"/>
    </source>
</evidence>
<name>A0A3B0Y5J4_9ZZZZ</name>
<feature type="non-terminal residue" evidence="1">
    <location>
        <position position="38"/>
    </location>
</feature>
<dbReference type="AlphaFoldDB" id="A0A3B0Y5J4"/>
<sequence>MSVVNQLVELLERLYSETEGYEDNPSDAQLWYNRGYAN</sequence>
<organism evidence="1">
    <name type="scientific">hydrothermal vent metagenome</name>
    <dbReference type="NCBI Taxonomy" id="652676"/>
    <lineage>
        <taxon>unclassified sequences</taxon>
        <taxon>metagenomes</taxon>
        <taxon>ecological metagenomes</taxon>
    </lineage>
</organism>
<gene>
    <name evidence="1" type="ORF">MNBD_GAMMA10-299</name>
</gene>
<protein>
    <submittedName>
        <fullName evidence="1">Uncharacterized protein</fullName>
    </submittedName>
</protein>
<accession>A0A3B0Y5J4</accession>